<keyword evidence="3" id="KW-1185">Reference proteome</keyword>
<feature type="domain" description="Methyltransferase type 11" evidence="1">
    <location>
        <begin position="69"/>
        <end position="170"/>
    </location>
</feature>
<proteinExistence type="predicted"/>
<dbReference type="InterPro" id="IPR013216">
    <property type="entry name" value="Methyltransf_11"/>
</dbReference>
<gene>
    <name evidence="2" type="ORF">HPB48_001393</name>
</gene>
<dbReference type="PANTHER" id="PTHR43464">
    <property type="entry name" value="METHYLTRANSFERASE"/>
    <property type="match status" value="1"/>
</dbReference>
<dbReference type="OrthoDB" id="66144at2759"/>
<dbReference type="PANTHER" id="PTHR43464:SF23">
    <property type="entry name" value="JUVENILE HORMONE ACID O-METHYLTRANSFERASE"/>
    <property type="match status" value="1"/>
</dbReference>
<dbReference type="EMBL" id="JABSTR010000010">
    <property type="protein sequence ID" value="KAH9379998.1"/>
    <property type="molecule type" value="Genomic_DNA"/>
</dbReference>
<dbReference type="InterPro" id="IPR029063">
    <property type="entry name" value="SAM-dependent_MTases_sf"/>
</dbReference>
<dbReference type="Gene3D" id="3.40.50.150">
    <property type="entry name" value="Vaccinia Virus protein VP39"/>
    <property type="match status" value="1"/>
</dbReference>
<protein>
    <recommendedName>
        <fullName evidence="1">Methyltransferase type 11 domain-containing protein</fullName>
    </recommendedName>
</protein>
<sequence>MNGGNGTAKKPQREQPAYDAEAYANSVVNGYFNVISPTLEFYNTTFESDFMGNCRSHRERTPYEQQQFLDIGCGCGRVTKELLWPSCPKNIRRIVGVDICANMVSYARKHSAHPKIIYEQLDIAGDISNFLQEFGTFDRIYCFHSLNRVKEQSTAWKNISSLLKPGGECLLFYAAWYATPDIWRALAKKEKWSRFSEVCKNVLFCLHHKPQIDLLDKLAPMTLMREEQYLLTC</sequence>
<evidence type="ECO:0000313" key="2">
    <source>
        <dbReference type="EMBL" id="KAH9379998.1"/>
    </source>
</evidence>
<dbReference type="OMA" id="CEIAHIH"/>
<accession>A0A9J6GNH0</accession>
<dbReference type="AlphaFoldDB" id="A0A9J6GNH0"/>
<dbReference type="VEuPathDB" id="VectorBase:HLOH_055078"/>
<reference evidence="2 3" key="1">
    <citation type="journal article" date="2020" name="Cell">
        <title>Large-Scale Comparative Analyses of Tick Genomes Elucidate Their Genetic Diversity and Vector Capacities.</title>
        <authorList>
            <consortium name="Tick Genome and Microbiome Consortium (TIGMIC)"/>
            <person name="Jia N."/>
            <person name="Wang J."/>
            <person name="Shi W."/>
            <person name="Du L."/>
            <person name="Sun Y."/>
            <person name="Zhan W."/>
            <person name="Jiang J.F."/>
            <person name="Wang Q."/>
            <person name="Zhang B."/>
            <person name="Ji P."/>
            <person name="Bell-Sakyi L."/>
            <person name="Cui X.M."/>
            <person name="Yuan T.T."/>
            <person name="Jiang B.G."/>
            <person name="Yang W.F."/>
            <person name="Lam T.T."/>
            <person name="Chang Q.C."/>
            <person name="Ding S.J."/>
            <person name="Wang X.J."/>
            <person name="Zhu J.G."/>
            <person name="Ruan X.D."/>
            <person name="Zhao L."/>
            <person name="Wei J.T."/>
            <person name="Ye R.Z."/>
            <person name="Que T.C."/>
            <person name="Du C.H."/>
            <person name="Zhou Y.H."/>
            <person name="Cheng J.X."/>
            <person name="Dai P.F."/>
            <person name="Guo W.B."/>
            <person name="Han X.H."/>
            <person name="Huang E.J."/>
            <person name="Li L.F."/>
            <person name="Wei W."/>
            <person name="Gao Y.C."/>
            <person name="Liu J.Z."/>
            <person name="Shao H.Z."/>
            <person name="Wang X."/>
            <person name="Wang C.C."/>
            <person name="Yang T.C."/>
            <person name="Huo Q.B."/>
            <person name="Li W."/>
            <person name="Chen H.Y."/>
            <person name="Chen S.E."/>
            <person name="Zhou L.G."/>
            <person name="Ni X.B."/>
            <person name="Tian J.H."/>
            <person name="Sheng Y."/>
            <person name="Liu T."/>
            <person name="Pan Y.S."/>
            <person name="Xia L.Y."/>
            <person name="Li J."/>
            <person name="Zhao F."/>
            <person name="Cao W.C."/>
        </authorList>
    </citation>
    <scope>NUCLEOTIDE SEQUENCE [LARGE SCALE GENOMIC DNA]</scope>
    <source>
        <strain evidence="2">HaeL-2018</strain>
    </source>
</reference>
<organism evidence="2 3">
    <name type="scientific">Haemaphysalis longicornis</name>
    <name type="common">Bush tick</name>
    <dbReference type="NCBI Taxonomy" id="44386"/>
    <lineage>
        <taxon>Eukaryota</taxon>
        <taxon>Metazoa</taxon>
        <taxon>Ecdysozoa</taxon>
        <taxon>Arthropoda</taxon>
        <taxon>Chelicerata</taxon>
        <taxon>Arachnida</taxon>
        <taxon>Acari</taxon>
        <taxon>Parasitiformes</taxon>
        <taxon>Ixodida</taxon>
        <taxon>Ixodoidea</taxon>
        <taxon>Ixodidae</taxon>
        <taxon>Haemaphysalinae</taxon>
        <taxon>Haemaphysalis</taxon>
    </lineage>
</organism>
<evidence type="ECO:0000313" key="3">
    <source>
        <dbReference type="Proteomes" id="UP000821853"/>
    </source>
</evidence>
<dbReference type="Proteomes" id="UP000821853">
    <property type="component" value="Chromosome 8"/>
</dbReference>
<dbReference type="Pfam" id="PF08241">
    <property type="entry name" value="Methyltransf_11"/>
    <property type="match status" value="1"/>
</dbReference>
<dbReference type="GO" id="GO:0010420">
    <property type="term" value="F:polyprenyldihydroxybenzoate methyltransferase activity"/>
    <property type="evidence" value="ECO:0007669"/>
    <property type="project" value="TreeGrafter"/>
</dbReference>
<name>A0A9J6GNH0_HAELO</name>
<dbReference type="CDD" id="cd02440">
    <property type="entry name" value="AdoMet_MTases"/>
    <property type="match status" value="1"/>
</dbReference>
<dbReference type="SUPFAM" id="SSF53335">
    <property type="entry name" value="S-adenosyl-L-methionine-dependent methyltransferases"/>
    <property type="match status" value="1"/>
</dbReference>
<evidence type="ECO:0000259" key="1">
    <source>
        <dbReference type="Pfam" id="PF08241"/>
    </source>
</evidence>
<comment type="caution">
    <text evidence="2">The sequence shown here is derived from an EMBL/GenBank/DDBJ whole genome shotgun (WGS) entry which is preliminary data.</text>
</comment>